<evidence type="ECO:0000313" key="3">
    <source>
        <dbReference type="Proteomes" id="UP001312865"/>
    </source>
</evidence>
<name>A0ABU8HFK1_9BACI</name>
<keyword evidence="1" id="KW-1133">Transmembrane helix</keyword>
<feature type="transmembrane region" description="Helical" evidence="1">
    <location>
        <begin position="14"/>
        <end position="33"/>
    </location>
</feature>
<sequence>MEQFFNLIHKRKKLFWFITIFYIVFNGCFMFPFNRMAIEANGSLNSFLIVVISAYVFIALLLGGLVRNKGLTIFLLTLLFTSVGMVLRYILEYGEVSNTVNFTMRNIMITIVFIPLFVTLVNITVVKFNKPKMSNDSL</sequence>
<gene>
    <name evidence="2" type="ORF">WAK64_12670</name>
</gene>
<keyword evidence="1" id="KW-0812">Transmembrane</keyword>
<proteinExistence type="predicted"/>
<keyword evidence="3" id="KW-1185">Reference proteome</keyword>
<organism evidence="2 3">
    <name type="scientific">Bacillus spongiae</name>
    <dbReference type="NCBI Taxonomy" id="2683610"/>
    <lineage>
        <taxon>Bacteria</taxon>
        <taxon>Bacillati</taxon>
        <taxon>Bacillota</taxon>
        <taxon>Bacilli</taxon>
        <taxon>Bacillales</taxon>
        <taxon>Bacillaceae</taxon>
        <taxon>Bacillus</taxon>
    </lineage>
</organism>
<feature type="transmembrane region" description="Helical" evidence="1">
    <location>
        <begin position="45"/>
        <end position="66"/>
    </location>
</feature>
<protein>
    <submittedName>
        <fullName evidence="2">Uncharacterized protein</fullName>
    </submittedName>
</protein>
<reference evidence="2 3" key="1">
    <citation type="journal article" date="2018" name="J. Microbiol.">
        <title>Bacillus spongiae sp. nov., isolated from sponge of Jeju Island.</title>
        <authorList>
            <person name="Lee G.E."/>
            <person name="Im W.T."/>
            <person name="Park J.S."/>
        </authorList>
    </citation>
    <scope>NUCLEOTIDE SEQUENCE [LARGE SCALE GENOMIC DNA]</scope>
    <source>
        <strain evidence="2 3">135PIL107-10</strain>
    </source>
</reference>
<accession>A0ABU8HFK1</accession>
<evidence type="ECO:0000256" key="1">
    <source>
        <dbReference type="SAM" id="Phobius"/>
    </source>
</evidence>
<dbReference type="Proteomes" id="UP001312865">
    <property type="component" value="Unassembled WGS sequence"/>
</dbReference>
<feature type="transmembrane region" description="Helical" evidence="1">
    <location>
        <begin position="73"/>
        <end position="91"/>
    </location>
</feature>
<evidence type="ECO:0000313" key="2">
    <source>
        <dbReference type="EMBL" id="MEI5907909.1"/>
    </source>
</evidence>
<dbReference type="EMBL" id="JBBAXC010000010">
    <property type="protein sequence ID" value="MEI5907909.1"/>
    <property type="molecule type" value="Genomic_DNA"/>
</dbReference>
<feature type="transmembrane region" description="Helical" evidence="1">
    <location>
        <begin position="103"/>
        <end position="125"/>
    </location>
</feature>
<comment type="caution">
    <text evidence="2">The sequence shown here is derived from an EMBL/GenBank/DDBJ whole genome shotgun (WGS) entry which is preliminary data.</text>
</comment>
<dbReference type="RefSeq" id="WP_336587354.1">
    <property type="nucleotide sequence ID" value="NZ_JBBAXC010000010.1"/>
</dbReference>
<keyword evidence="1" id="KW-0472">Membrane</keyword>